<keyword evidence="1" id="KW-0472">Membrane</keyword>
<protein>
    <submittedName>
        <fullName evidence="2">DUF423 domain-containing protein</fullName>
    </submittedName>
</protein>
<keyword evidence="3" id="KW-1185">Reference proteome</keyword>
<dbReference type="Proteomes" id="UP000321248">
    <property type="component" value="Unassembled WGS sequence"/>
</dbReference>
<feature type="transmembrane region" description="Helical" evidence="1">
    <location>
        <begin position="43"/>
        <end position="61"/>
    </location>
</feature>
<reference evidence="2 3" key="1">
    <citation type="submission" date="2019-08" db="EMBL/GenBank/DDBJ databases">
        <authorList>
            <person name="Karlyshev A.V."/>
        </authorList>
    </citation>
    <scope>NUCLEOTIDE SEQUENCE [LARGE SCALE GENOMIC DNA]</scope>
    <source>
        <strain evidence="2 3">Alg18-2.2</strain>
    </source>
</reference>
<dbReference type="AlphaFoldDB" id="A0A5C8KRP6"/>
<evidence type="ECO:0000313" key="2">
    <source>
        <dbReference type="EMBL" id="TXK62125.1"/>
    </source>
</evidence>
<gene>
    <name evidence="2" type="ORF">FU658_09800</name>
</gene>
<dbReference type="Pfam" id="PF04241">
    <property type="entry name" value="DUF423"/>
    <property type="match status" value="1"/>
</dbReference>
<proteinExistence type="predicted"/>
<name>A0A5C8KRP6_9GAMM</name>
<feature type="transmembrane region" description="Helical" evidence="1">
    <location>
        <begin position="73"/>
        <end position="93"/>
    </location>
</feature>
<comment type="caution">
    <text evidence="2">The sequence shown here is derived from an EMBL/GenBank/DDBJ whole genome shotgun (WGS) entry which is preliminary data.</text>
</comment>
<dbReference type="RefSeq" id="WP_147891918.1">
    <property type="nucleotide sequence ID" value="NZ_VRTS01000006.1"/>
</dbReference>
<accession>A0A5C8KRP6</accession>
<feature type="transmembrane region" description="Helical" evidence="1">
    <location>
        <begin position="12"/>
        <end position="31"/>
    </location>
</feature>
<dbReference type="InterPro" id="IPR006696">
    <property type="entry name" value="DUF423"/>
</dbReference>
<evidence type="ECO:0000256" key="1">
    <source>
        <dbReference type="SAM" id="Phobius"/>
    </source>
</evidence>
<keyword evidence="1" id="KW-1133">Transmembrane helix</keyword>
<feature type="transmembrane region" description="Helical" evidence="1">
    <location>
        <begin position="99"/>
        <end position="116"/>
    </location>
</feature>
<dbReference type="EMBL" id="VRTS01000006">
    <property type="protein sequence ID" value="TXK62125.1"/>
    <property type="molecule type" value="Genomic_DNA"/>
</dbReference>
<sequence>MPRRHLESSSRWLAAAGALCAGLAVGLGAYASHGVDGEAQARLGLAALFLFGHGLSLTALAPRALRNLGQFALALLLLGVVVFSATLGLSVLFGTPTTAAPWGGSLMMLGWLLYAIDALRTS</sequence>
<evidence type="ECO:0000313" key="3">
    <source>
        <dbReference type="Proteomes" id="UP000321248"/>
    </source>
</evidence>
<keyword evidence="1" id="KW-0812">Transmembrane</keyword>
<organism evidence="2 3">
    <name type="scientific">Alkalisalibacterium limincola</name>
    <dbReference type="NCBI Taxonomy" id="2699169"/>
    <lineage>
        <taxon>Bacteria</taxon>
        <taxon>Pseudomonadati</taxon>
        <taxon>Pseudomonadota</taxon>
        <taxon>Gammaproteobacteria</taxon>
        <taxon>Lysobacterales</taxon>
        <taxon>Lysobacteraceae</taxon>
        <taxon>Alkalisalibacterium</taxon>
    </lineage>
</organism>